<dbReference type="InterPro" id="IPR013083">
    <property type="entry name" value="Znf_RING/FYVE/PHD"/>
</dbReference>
<dbReference type="InterPro" id="IPR013320">
    <property type="entry name" value="ConA-like_dom_sf"/>
</dbReference>
<dbReference type="Proteomes" id="UP000515156">
    <property type="component" value="Chromosome 4"/>
</dbReference>
<evidence type="ECO:0000259" key="6">
    <source>
        <dbReference type="PROSITE" id="PS50089"/>
    </source>
</evidence>
<dbReference type="CDD" id="cd16594">
    <property type="entry name" value="RING-HC_TRIM7-like_C-IV"/>
    <property type="match status" value="2"/>
</dbReference>
<dbReference type="Pfam" id="PF15227">
    <property type="entry name" value="zf-C3HC4_4"/>
    <property type="match status" value="2"/>
</dbReference>
<reference evidence="10" key="1">
    <citation type="submission" date="2025-08" db="UniProtKB">
        <authorList>
            <consortium name="RefSeq"/>
        </authorList>
    </citation>
    <scope>IDENTIFICATION</scope>
</reference>
<proteinExistence type="predicted"/>
<feature type="domain" description="B30.2/SPRY" evidence="8">
    <location>
        <begin position="286"/>
        <end position="476"/>
    </location>
</feature>
<evidence type="ECO:0000259" key="8">
    <source>
        <dbReference type="PROSITE" id="PS50188"/>
    </source>
</evidence>
<dbReference type="SMART" id="SM00449">
    <property type="entry name" value="SPRY"/>
    <property type="match status" value="2"/>
</dbReference>
<dbReference type="PANTHER" id="PTHR24103">
    <property type="entry name" value="E3 UBIQUITIN-PROTEIN LIGASE TRIM"/>
    <property type="match status" value="1"/>
</dbReference>
<feature type="domain" description="B box-type" evidence="7">
    <location>
        <begin position="89"/>
        <end position="130"/>
    </location>
</feature>
<dbReference type="PROSITE" id="PS00518">
    <property type="entry name" value="ZF_RING_1"/>
    <property type="match status" value="2"/>
</dbReference>
<feature type="domain" description="B box-type" evidence="7">
    <location>
        <begin position="839"/>
        <end position="880"/>
    </location>
</feature>
<dbReference type="SUPFAM" id="SSF57845">
    <property type="entry name" value="B-box zinc-binding domain"/>
    <property type="match status" value="2"/>
</dbReference>
<feature type="domain" description="RING-type" evidence="6">
    <location>
        <begin position="766"/>
        <end position="807"/>
    </location>
</feature>
<keyword evidence="9" id="KW-1185">Reference proteome</keyword>
<evidence type="ECO:0000259" key="7">
    <source>
        <dbReference type="PROSITE" id="PS50119"/>
    </source>
</evidence>
<dbReference type="InterPro" id="IPR003879">
    <property type="entry name" value="Butyrophylin_SPRY"/>
</dbReference>
<dbReference type="CDD" id="cd13733">
    <property type="entry name" value="SPRY_PRY_C-I_1"/>
    <property type="match status" value="1"/>
</dbReference>
<keyword evidence="2 4" id="KW-0863">Zinc-finger</keyword>
<feature type="domain" description="RING-type" evidence="6">
    <location>
        <begin position="16"/>
        <end position="57"/>
    </location>
</feature>
<dbReference type="Gene3D" id="2.60.120.920">
    <property type="match status" value="2"/>
</dbReference>
<dbReference type="InParanoid" id="A0A6P7XY06"/>
<sequence length="1228" mass="141446">MAAANAAESLRDEASCSICLDYFTDPVTIDCGHNFCRSCITQSWEERDTDFPCPQCRETSQQRNLRSNRQLANVTEIAKKLSETSVIPKEENLCEEHEEKLKLFCEEDQRAICVVCDRSRDHRSHTVIPIKEAVQEYKEKLKMHLKPLRKNLEDLLKFKSTEGKKFEELRSETQIKRQKVESEFEELQQFLNKEKQILLSRLEEEEKKILQRIREHETQLEEQSSSLMQLISEIEEKIQQPATELLKDVKDALSRCKKMKFPKPEAVSTDLKMGFQLSYPQQLKNWVRKYGGIDWWMEFGRYTVNVTLDPETAGPVLALSEDRKSVRRGNTRQKVPETPQRFDPYPYVLGSEGFTSGRHYWEVEVGGVSYWTLGVCKDSVRRKGEITLSPEEGFWTVELWNNQGCWALTSPLTQLPLSEFPRAVGILLDYEAGKVSFYDAEKKSHLSTFTDTFTGKLRPFFGTYSEFPLRIRQVPQDSDPAEPSATWTTALAYSADASNSEQGWLDGISTCSSISSCKDEVSTEFTSLDFWGKGILLDKIKNSSSNCTCESVASYGQMNSTDMRPLGETLSLCKAELDGKVPHSCRDGHLFITDYFTDLGSGIMVVFDLFVTLEEYRRELLSDPRVRKLHEASAERKRVRQLGRVVNPVSAIDPRTPLWEYRRLLVSDPALRDTLEAAIERERVAKPEVQAYHQSIRRDALSRIVPESKLSSSSSQVAESMLSSSSSQALSPVRRCETETEFLLSFPLRSMAAANAAESLRDEASCSICLDYFKDPVMTNCGHNFCRSCITQSWEGRDTDFPCPQCRETSQQRNLRSNRQLANMIEIAKKLSETSVRPKEENLCEEHEEKLKLFCEEDQKMICIICRESRDHRSHTVIPIKEAVQEYKEKLKMHLKPLRKNLEDLLKFTSTEEKKAEELRSETQIKRQKVESEFEELLQFLNKEKQILLSRLEEEEKKILQRIREHETQLEEQSSSLMQLISEIEEKIQQPATELLKDVKDALSRCKKMKFPEPEAVSTDLKMGFQLSFPQQLKKWITKFGGIDWWMEFGRYTVNVTLDPETAGPDLVLAEDGKIVSWRNTRQRVRDTPQRFDKDPSVLGSEGFASGRHYWEVEVGGDHFCELGVCKDSVRRKGEITLSPGEGFWTVRLWNKQEFWALTSPGTYLPLSEIPRAVGILLDYEAGKVSFYDADKKSHLFTFTDAFTGKLRPFFMNFSEFPLRIRQVPAWD</sequence>
<dbReference type="InterPro" id="IPR003877">
    <property type="entry name" value="SPRY_dom"/>
</dbReference>
<keyword evidence="3" id="KW-0862">Zinc</keyword>
<dbReference type="GO" id="GO:0008270">
    <property type="term" value="F:zinc ion binding"/>
    <property type="evidence" value="ECO:0007669"/>
    <property type="project" value="UniProtKB-KW"/>
</dbReference>
<dbReference type="CDD" id="cd19762">
    <property type="entry name" value="Bbox2_TRIM7-like"/>
    <property type="match status" value="1"/>
</dbReference>
<dbReference type="PROSITE" id="PS50119">
    <property type="entry name" value="ZF_BBOX"/>
    <property type="match status" value="2"/>
</dbReference>
<keyword evidence="1" id="KW-0479">Metal-binding</keyword>
<dbReference type="InterPro" id="IPR006574">
    <property type="entry name" value="PRY"/>
</dbReference>
<evidence type="ECO:0000256" key="1">
    <source>
        <dbReference type="ARBA" id="ARBA00022723"/>
    </source>
</evidence>
<dbReference type="AlphaFoldDB" id="A0A6P7XY06"/>
<name>A0A6P7XY06_9AMPH</name>
<feature type="domain" description="B30.2/SPRY" evidence="8">
    <location>
        <begin position="1036"/>
        <end position="1226"/>
    </location>
</feature>
<dbReference type="InterPro" id="IPR043136">
    <property type="entry name" value="B30.2/SPRY_sf"/>
</dbReference>
<feature type="coiled-coil region" evidence="5">
    <location>
        <begin position="899"/>
        <end position="990"/>
    </location>
</feature>
<dbReference type="SUPFAM" id="SSF57850">
    <property type="entry name" value="RING/U-box"/>
    <property type="match status" value="2"/>
</dbReference>
<evidence type="ECO:0000256" key="3">
    <source>
        <dbReference type="ARBA" id="ARBA00022833"/>
    </source>
</evidence>
<evidence type="ECO:0000256" key="2">
    <source>
        <dbReference type="ARBA" id="ARBA00022771"/>
    </source>
</evidence>
<gene>
    <name evidence="10" type="primary">LOC115468203</name>
</gene>
<evidence type="ECO:0000313" key="9">
    <source>
        <dbReference type="Proteomes" id="UP000515156"/>
    </source>
</evidence>
<dbReference type="OrthoDB" id="6105938at2759"/>
<dbReference type="PRINTS" id="PR01407">
    <property type="entry name" value="BUTYPHLNCDUF"/>
</dbReference>
<dbReference type="SUPFAM" id="SSF49899">
    <property type="entry name" value="Concanavalin A-like lectins/glucanases"/>
    <property type="match status" value="2"/>
</dbReference>
<accession>A0A6P7XY06</accession>
<dbReference type="SMART" id="SM00336">
    <property type="entry name" value="BBOX"/>
    <property type="match status" value="2"/>
</dbReference>
<dbReference type="PROSITE" id="PS50089">
    <property type="entry name" value="ZF_RING_2"/>
    <property type="match status" value="2"/>
</dbReference>
<dbReference type="InterPro" id="IPR000315">
    <property type="entry name" value="Znf_B-box"/>
</dbReference>
<dbReference type="InterPro" id="IPR001841">
    <property type="entry name" value="Znf_RING"/>
</dbReference>
<dbReference type="Pfam" id="PF13765">
    <property type="entry name" value="PRY"/>
    <property type="match status" value="2"/>
</dbReference>
<keyword evidence="5" id="KW-0175">Coiled coil</keyword>
<dbReference type="SMART" id="SM00184">
    <property type="entry name" value="RING"/>
    <property type="match status" value="2"/>
</dbReference>
<dbReference type="Pfam" id="PF00643">
    <property type="entry name" value="zf-B_box"/>
    <property type="match status" value="2"/>
</dbReference>
<dbReference type="Pfam" id="PF00622">
    <property type="entry name" value="SPRY"/>
    <property type="match status" value="2"/>
</dbReference>
<dbReference type="FunFam" id="2.60.120.920:FF:000004">
    <property type="entry name" value="Butyrophilin subfamily 1 member A1"/>
    <property type="match status" value="2"/>
</dbReference>
<protein>
    <submittedName>
        <fullName evidence="10">Uncharacterized protein LOC115468203</fullName>
    </submittedName>
</protein>
<dbReference type="InterPro" id="IPR050143">
    <property type="entry name" value="TRIM/RBCC"/>
</dbReference>
<dbReference type="InterPro" id="IPR017907">
    <property type="entry name" value="Znf_RING_CS"/>
</dbReference>
<dbReference type="KEGG" id="muo:115468203"/>
<dbReference type="RefSeq" id="XP_030055600.1">
    <property type="nucleotide sequence ID" value="XM_030199740.1"/>
</dbReference>
<evidence type="ECO:0000256" key="5">
    <source>
        <dbReference type="SAM" id="Coils"/>
    </source>
</evidence>
<feature type="coiled-coil region" evidence="5">
    <location>
        <begin position="188"/>
        <end position="240"/>
    </location>
</feature>
<evidence type="ECO:0000256" key="4">
    <source>
        <dbReference type="PROSITE-ProRule" id="PRU00024"/>
    </source>
</evidence>
<dbReference type="InterPro" id="IPR001870">
    <property type="entry name" value="B30.2/SPRY"/>
</dbReference>
<dbReference type="GeneID" id="115468203"/>
<evidence type="ECO:0000313" key="10">
    <source>
        <dbReference type="RefSeq" id="XP_030055600.1"/>
    </source>
</evidence>
<dbReference type="SMART" id="SM00589">
    <property type="entry name" value="PRY"/>
    <property type="match status" value="2"/>
</dbReference>
<dbReference type="Gene3D" id="3.30.160.60">
    <property type="entry name" value="Classic Zinc Finger"/>
    <property type="match status" value="2"/>
</dbReference>
<dbReference type="PROSITE" id="PS50188">
    <property type="entry name" value="B302_SPRY"/>
    <property type="match status" value="2"/>
</dbReference>
<organism evidence="9 10">
    <name type="scientific">Microcaecilia unicolor</name>
    <dbReference type="NCBI Taxonomy" id="1415580"/>
    <lineage>
        <taxon>Eukaryota</taxon>
        <taxon>Metazoa</taxon>
        <taxon>Chordata</taxon>
        <taxon>Craniata</taxon>
        <taxon>Vertebrata</taxon>
        <taxon>Euteleostomi</taxon>
        <taxon>Amphibia</taxon>
        <taxon>Gymnophiona</taxon>
        <taxon>Siphonopidae</taxon>
        <taxon>Microcaecilia</taxon>
    </lineage>
</organism>
<dbReference type="Gene3D" id="3.30.40.10">
    <property type="entry name" value="Zinc/RING finger domain, C3HC4 (zinc finger)"/>
    <property type="match status" value="2"/>
</dbReference>